<dbReference type="EMBL" id="OX597815">
    <property type="protein sequence ID" value="CAI9717348.1"/>
    <property type="molecule type" value="Genomic_DNA"/>
</dbReference>
<sequence length="157" mass="17383">MARPMLSHMIECLLIVVIVIVVVIEYMAVVKDISLVVEAYVDDPSRIVSTVEALYETFGLKSVSSLPGKAKRESTRMEDFDEAAKKRLVKLTSTIMKKVCSIISAYDAEGLMKEVVINEQGVIDEGKLAENIIKSKNQILFVADMKTLLTGDTENVL</sequence>
<organism evidence="2 3">
    <name type="scientific">Octopus vulgaris</name>
    <name type="common">Common octopus</name>
    <dbReference type="NCBI Taxonomy" id="6645"/>
    <lineage>
        <taxon>Eukaryota</taxon>
        <taxon>Metazoa</taxon>
        <taxon>Spiralia</taxon>
        <taxon>Lophotrochozoa</taxon>
        <taxon>Mollusca</taxon>
        <taxon>Cephalopoda</taxon>
        <taxon>Coleoidea</taxon>
        <taxon>Octopodiformes</taxon>
        <taxon>Octopoda</taxon>
        <taxon>Incirrata</taxon>
        <taxon>Octopodidae</taxon>
        <taxon>Octopus</taxon>
    </lineage>
</organism>
<feature type="transmembrane region" description="Helical" evidence="1">
    <location>
        <begin position="12"/>
        <end position="29"/>
    </location>
</feature>
<name>A0AA36AJM3_OCTVU</name>
<proteinExistence type="predicted"/>
<keyword evidence="3" id="KW-1185">Reference proteome</keyword>
<keyword evidence="1" id="KW-0472">Membrane</keyword>
<gene>
    <name evidence="2" type="ORF">OCTVUL_1B002166</name>
</gene>
<keyword evidence="1" id="KW-1133">Transmembrane helix</keyword>
<keyword evidence="1" id="KW-0812">Transmembrane</keyword>
<dbReference type="Proteomes" id="UP001162480">
    <property type="component" value="Chromosome 2"/>
</dbReference>
<evidence type="ECO:0000256" key="1">
    <source>
        <dbReference type="SAM" id="Phobius"/>
    </source>
</evidence>
<protein>
    <submittedName>
        <fullName evidence="2">Uncharacterized protein</fullName>
    </submittedName>
</protein>
<evidence type="ECO:0000313" key="2">
    <source>
        <dbReference type="EMBL" id="CAI9717348.1"/>
    </source>
</evidence>
<reference evidence="2" key="1">
    <citation type="submission" date="2023-08" db="EMBL/GenBank/DDBJ databases">
        <authorList>
            <person name="Alioto T."/>
            <person name="Alioto T."/>
            <person name="Gomez Garrido J."/>
        </authorList>
    </citation>
    <scope>NUCLEOTIDE SEQUENCE</scope>
</reference>
<accession>A0AA36AJM3</accession>
<dbReference type="AlphaFoldDB" id="A0AA36AJM3"/>
<evidence type="ECO:0000313" key="3">
    <source>
        <dbReference type="Proteomes" id="UP001162480"/>
    </source>
</evidence>